<evidence type="ECO:0000313" key="1">
    <source>
        <dbReference type="EMBL" id="BCS83669.1"/>
    </source>
</evidence>
<reference evidence="1 2" key="1">
    <citation type="submission" date="2021-02" db="EMBL/GenBank/DDBJ databases">
        <title>Cotonvirus japonicus, which uses Golgi apparatus of host cells for its virion factory, phylogenetically links tailed tupanvirus and icosahedral mimivirus.</title>
        <authorList>
            <person name="Takahashi H."/>
            <person name="Fukaya S."/>
            <person name="Song C."/>
            <person name="Murata K."/>
            <person name="Takemura M."/>
        </authorList>
    </citation>
    <scope>NUCLEOTIDE SEQUENCE [LARGE SCALE GENOMIC DNA]</scope>
</reference>
<sequence length="212" mass="25974">MKYNMNLSIYFDIEKLIVYMNDYLVEDYIVYFDSDEKPESYCVEKVPEKFTKKYLKIIKYLSDDEYIETPDIFFKPVLENYGYLKSKYLDDTDKKSHYDKYYIKPIIVNSKFYKSKTRNCLLFYIHLLRKDSYDEEYGIQMIGLIDFAKDQFIFCGSEKMCPFLITNKFFYCYDDEGWYYILDEIKPKNLTPKKIFKQLKIRYMDLVNNFMH</sequence>
<accession>A0ABM7NU58</accession>
<name>A0ABM7NU58_9VIRU</name>
<keyword evidence="2" id="KW-1185">Reference proteome</keyword>
<evidence type="ECO:0000313" key="2">
    <source>
        <dbReference type="Proteomes" id="UP001321479"/>
    </source>
</evidence>
<protein>
    <submittedName>
        <fullName evidence="1">Uncharacterized protein</fullName>
    </submittedName>
</protein>
<dbReference type="EMBL" id="AP024483">
    <property type="protein sequence ID" value="BCS83669.1"/>
    <property type="molecule type" value="Genomic_DNA"/>
</dbReference>
<organism evidence="1 2">
    <name type="scientific">Cotonvirus japonicus</name>
    <dbReference type="NCBI Taxonomy" id="2811091"/>
    <lineage>
        <taxon>Viruses</taxon>
        <taxon>Varidnaviria</taxon>
        <taxon>Bamfordvirae</taxon>
        <taxon>Nucleocytoviricota</taxon>
        <taxon>Megaviricetes</taxon>
        <taxon>Imitervirales</taxon>
        <taxon>Mimiviridae</taxon>
        <taxon>Megamimivirinae</taxon>
        <taxon>Cotonvirus</taxon>
        <taxon>Cotonvirus japonicum</taxon>
    </lineage>
</organism>
<dbReference type="GeneID" id="80558874"/>
<dbReference type="RefSeq" id="YP_010842277.1">
    <property type="nucleotide sequence ID" value="NC_079139.1"/>
</dbReference>
<proteinExistence type="predicted"/>
<dbReference type="Proteomes" id="UP001321479">
    <property type="component" value="Segment"/>
</dbReference>